<organism evidence="1 2">
    <name type="scientific">Stieleria neptunia</name>
    <dbReference type="NCBI Taxonomy" id="2527979"/>
    <lineage>
        <taxon>Bacteria</taxon>
        <taxon>Pseudomonadati</taxon>
        <taxon>Planctomycetota</taxon>
        <taxon>Planctomycetia</taxon>
        <taxon>Pirellulales</taxon>
        <taxon>Pirellulaceae</taxon>
        <taxon>Stieleria</taxon>
    </lineage>
</organism>
<reference evidence="1 2" key="1">
    <citation type="submission" date="2019-03" db="EMBL/GenBank/DDBJ databases">
        <title>Deep-cultivation of Planctomycetes and their phenomic and genomic characterization uncovers novel biology.</title>
        <authorList>
            <person name="Wiegand S."/>
            <person name="Jogler M."/>
            <person name="Boedeker C."/>
            <person name="Pinto D."/>
            <person name="Vollmers J."/>
            <person name="Rivas-Marin E."/>
            <person name="Kohn T."/>
            <person name="Peeters S.H."/>
            <person name="Heuer A."/>
            <person name="Rast P."/>
            <person name="Oberbeckmann S."/>
            <person name="Bunk B."/>
            <person name="Jeske O."/>
            <person name="Meyerdierks A."/>
            <person name="Storesund J.E."/>
            <person name="Kallscheuer N."/>
            <person name="Luecker S."/>
            <person name="Lage O.M."/>
            <person name="Pohl T."/>
            <person name="Merkel B.J."/>
            <person name="Hornburger P."/>
            <person name="Mueller R.-W."/>
            <person name="Bruemmer F."/>
            <person name="Labrenz M."/>
            <person name="Spormann A.M."/>
            <person name="Op den Camp H."/>
            <person name="Overmann J."/>
            <person name="Amann R."/>
            <person name="Jetten M.S.M."/>
            <person name="Mascher T."/>
            <person name="Medema M.H."/>
            <person name="Devos D.P."/>
            <person name="Kaster A.-K."/>
            <person name="Ovreas L."/>
            <person name="Rohde M."/>
            <person name="Galperin M.Y."/>
            <person name="Jogler C."/>
        </authorList>
    </citation>
    <scope>NUCLEOTIDE SEQUENCE [LARGE SCALE GENOMIC DNA]</scope>
    <source>
        <strain evidence="1 2">Enr13</strain>
    </source>
</reference>
<evidence type="ECO:0000313" key="1">
    <source>
        <dbReference type="EMBL" id="QDV42711.1"/>
    </source>
</evidence>
<protein>
    <recommendedName>
        <fullName evidence="3">Secreted protein containing DUF1552</fullName>
    </recommendedName>
</protein>
<proteinExistence type="predicted"/>
<dbReference type="KEGG" id="snep:Enr13x_25610"/>
<dbReference type="InterPro" id="IPR006311">
    <property type="entry name" value="TAT_signal"/>
</dbReference>
<dbReference type="RefSeq" id="WP_145386332.1">
    <property type="nucleotide sequence ID" value="NZ_CP037423.1"/>
</dbReference>
<gene>
    <name evidence="1" type="ORF">Enr13x_25610</name>
</gene>
<sequence>MTNKHDHAPRTAPTRFHSAKTRLARRTVLRGSGVAMSLPWLSAMEASAGTSSVPPAQRFVSVTIGLGLLGENLFPEQAGRGYAPSRYLNSMADIRDQFTVVSGSSHPGVSNGHRAEASILTATPIGNSGSAKNTISVDQYLAKHRGGATRYPSLVLSTSGTQSPSYTDTGAMIPSESSPARLFATLFIDQSQQERLRQADRIRSGRSIMDVVNEDAKRLQRDLGAGDRNRLDSYFSSVRELEQRMAANERWAKLPKPVVDAKPPTPPDANDLVGCQAMMLSLMKLALQTDSTRFITLNLPGGNSKLPIEGVDEGYHTLSHHGRDADKLAQLALIEEQIVGAYGDFLRSLAGFEETDGNLLDQTSVLMTSNLGNASSHDNRNLPVLVGGGGFRHGQHLAFDRNSNYPLANLFVSVLQQSGLPTDAFSSGKTTMKGLEPTRT</sequence>
<dbReference type="EMBL" id="CP037423">
    <property type="protein sequence ID" value="QDV42711.1"/>
    <property type="molecule type" value="Genomic_DNA"/>
</dbReference>
<name>A0A518HPF9_9BACT</name>
<accession>A0A518HPF9</accession>
<dbReference type="Pfam" id="PF07586">
    <property type="entry name" value="HXXSHH"/>
    <property type="match status" value="1"/>
</dbReference>
<evidence type="ECO:0008006" key="3">
    <source>
        <dbReference type="Google" id="ProtNLM"/>
    </source>
</evidence>
<dbReference type="AlphaFoldDB" id="A0A518HPF9"/>
<evidence type="ECO:0000313" key="2">
    <source>
        <dbReference type="Proteomes" id="UP000319004"/>
    </source>
</evidence>
<dbReference type="PROSITE" id="PS51318">
    <property type="entry name" value="TAT"/>
    <property type="match status" value="1"/>
</dbReference>
<keyword evidence="2" id="KW-1185">Reference proteome</keyword>
<dbReference type="Proteomes" id="UP000319004">
    <property type="component" value="Chromosome"/>
</dbReference>
<dbReference type="OrthoDB" id="9146593at2"/>
<dbReference type="InterPro" id="IPR011447">
    <property type="entry name" value="DUF1552"/>
</dbReference>